<feature type="non-terminal residue" evidence="2">
    <location>
        <position position="1"/>
    </location>
</feature>
<organism evidence="2 3">
    <name type="scientific">Colocasia esculenta</name>
    <name type="common">Wild taro</name>
    <name type="synonym">Arum esculentum</name>
    <dbReference type="NCBI Taxonomy" id="4460"/>
    <lineage>
        <taxon>Eukaryota</taxon>
        <taxon>Viridiplantae</taxon>
        <taxon>Streptophyta</taxon>
        <taxon>Embryophyta</taxon>
        <taxon>Tracheophyta</taxon>
        <taxon>Spermatophyta</taxon>
        <taxon>Magnoliopsida</taxon>
        <taxon>Liliopsida</taxon>
        <taxon>Araceae</taxon>
        <taxon>Aroideae</taxon>
        <taxon>Colocasieae</taxon>
        <taxon>Colocasia</taxon>
    </lineage>
</organism>
<evidence type="ECO:0000313" key="3">
    <source>
        <dbReference type="Proteomes" id="UP000652761"/>
    </source>
</evidence>
<comment type="caution">
    <text evidence="2">The sequence shown here is derived from an EMBL/GenBank/DDBJ whole genome shotgun (WGS) entry which is preliminary data.</text>
</comment>
<reference evidence="2" key="1">
    <citation type="submission" date="2017-07" db="EMBL/GenBank/DDBJ databases">
        <title>Taro Niue Genome Assembly and Annotation.</title>
        <authorList>
            <person name="Atibalentja N."/>
            <person name="Keating K."/>
            <person name="Fields C.J."/>
        </authorList>
    </citation>
    <scope>NUCLEOTIDE SEQUENCE</scope>
    <source>
        <strain evidence="2">Niue_2</strain>
        <tissue evidence="2">Leaf</tissue>
    </source>
</reference>
<dbReference type="EMBL" id="NMUH01001475">
    <property type="protein sequence ID" value="MQL92692.1"/>
    <property type="molecule type" value="Genomic_DNA"/>
</dbReference>
<dbReference type="Proteomes" id="UP000652761">
    <property type="component" value="Unassembled WGS sequence"/>
</dbReference>
<evidence type="ECO:0000313" key="2">
    <source>
        <dbReference type="EMBL" id="MQL92692.1"/>
    </source>
</evidence>
<keyword evidence="3" id="KW-1185">Reference proteome</keyword>
<gene>
    <name evidence="2" type="ORF">Taro_025321</name>
</gene>
<proteinExistence type="predicted"/>
<dbReference type="AlphaFoldDB" id="A0A843V2Z3"/>
<protein>
    <submittedName>
        <fullName evidence="2">Uncharacterized protein</fullName>
    </submittedName>
</protein>
<accession>A0A843V2Z3</accession>
<feature type="region of interest" description="Disordered" evidence="1">
    <location>
        <begin position="37"/>
        <end position="81"/>
    </location>
</feature>
<evidence type="ECO:0000256" key="1">
    <source>
        <dbReference type="SAM" id="MobiDB-lite"/>
    </source>
</evidence>
<sequence>INQTYHIKRRHISTNLAYSLCYAKHQKSILPRLVSTLGRSSPGPDQAPFAQALGVDTRSSSVDTRDPPRKPSGQFGIVCRH</sequence>
<name>A0A843V2Z3_COLES</name>